<feature type="chain" id="PRO_5039931166" description="Pectate lyase superfamily protein domain-containing protein" evidence="2">
    <location>
        <begin position="22"/>
        <end position="646"/>
    </location>
</feature>
<keyword evidence="4" id="KW-1185">Reference proteome</keyword>
<feature type="compositionally biased region" description="Polar residues" evidence="1">
    <location>
        <begin position="579"/>
        <end position="590"/>
    </location>
</feature>
<dbReference type="Gene3D" id="2.160.20.10">
    <property type="entry name" value="Single-stranded right-handed beta-helix, Pectin lyase-like"/>
    <property type="match status" value="2"/>
</dbReference>
<feature type="signal peptide" evidence="2">
    <location>
        <begin position="1"/>
        <end position="21"/>
    </location>
</feature>
<evidence type="ECO:0000256" key="1">
    <source>
        <dbReference type="SAM" id="MobiDB-lite"/>
    </source>
</evidence>
<dbReference type="SUPFAM" id="SSF51126">
    <property type="entry name" value="Pectin lyase-like"/>
    <property type="match status" value="1"/>
</dbReference>
<dbReference type="InterPro" id="IPR012334">
    <property type="entry name" value="Pectin_lyas_fold"/>
</dbReference>
<accession>A0A9J7BU27</accession>
<name>A0A9J7BU27_9BACT</name>
<dbReference type="InterPro" id="IPR011050">
    <property type="entry name" value="Pectin_lyase_fold/virulence"/>
</dbReference>
<organism evidence="3 4">
    <name type="scientific">Occallatibacter riparius</name>
    <dbReference type="NCBI Taxonomy" id="1002689"/>
    <lineage>
        <taxon>Bacteria</taxon>
        <taxon>Pseudomonadati</taxon>
        <taxon>Acidobacteriota</taxon>
        <taxon>Terriglobia</taxon>
        <taxon>Terriglobales</taxon>
        <taxon>Acidobacteriaceae</taxon>
        <taxon>Occallatibacter</taxon>
    </lineage>
</organism>
<dbReference type="KEGG" id="orp:MOP44_09390"/>
<evidence type="ECO:0000313" key="3">
    <source>
        <dbReference type="EMBL" id="UWZ86144.1"/>
    </source>
</evidence>
<protein>
    <recommendedName>
        <fullName evidence="5">Pectate lyase superfamily protein domain-containing protein</fullName>
    </recommendedName>
</protein>
<sequence length="646" mass="67015">MKTRLLLLPALFLFVICDSSAQSLNDLAAVAHRGSTSYQVAAARAVDVSSYGARCDGRTDDSDAFARAEAAAGANGKVYVRSGTCIAKFTINTPGQWWEINAPAVVKQPDRVVAYTVTITADHVTMNGTGTIDGNSQNADSSNCRFSCGAILIRNAAYVSIIGLTVQNSLAYNIFAADTPYLAIQKSHGYNAGFHSFRLQITHPPSDGSDSIKGVKITNNLVDTTGNPCPNKDSFQVIGYYDAAHQITYYYDGLVFSNNTSVLKPASPTVSCPSGSGRPAVDNVANRGDLGDRVEFGYLRNSTISNNKTKNGRLGLSVNGSVGVSMSGNTATGISETCFEEVGNTDAVWTDNSCSDGTGKAFGGGLWLPTGAGSKNVMVGGLTGTNMSGGGVGLYYATNPTFSGLNLEAPANASPGKQACVFLAWTTGAKISNLTCNGVAASVSRGVSLYNSLNASITESHFSSLLSAVSIKADDRGPGGMPHAAMIPSINGSLPANTTYYARVVALCPSGSTVGAEGHGTTSKAGNTNSIDWAWAPVACATSYQLWVGRTPGGENSYFTATNHTFMQTVESGKPGAMPTSSPTSTAIGNVNLSTNRVNGVKSMVSSDYARGAVGGSGIAVRNTVNEQTGSRIADVPDYTRSAPRQ</sequence>
<evidence type="ECO:0008006" key="5">
    <source>
        <dbReference type="Google" id="ProtNLM"/>
    </source>
</evidence>
<feature type="region of interest" description="Disordered" evidence="1">
    <location>
        <begin position="571"/>
        <end position="590"/>
    </location>
</feature>
<evidence type="ECO:0000313" key="4">
    <source>
        <dbReference type="Proteomes" id="UP001059380"/>
    </source>
</evidence>
<reference evidence="3" key="1">
    <citation type="submission" date="2021-04" db="EMBL/GenBank/DDBJ databases">
        <title>Phylogenetic analysis of Acidobacteriaceae.</title>
        <authorList>
            <person name="Qiu L."/>
            <person name="Zhang Q."/>
        </authorList>
    </citation>
    <scope>NUCLEOTIDE SEQUENCE</scope>
    <source>
        <strain evidence="3">DSM 25168</strain>
    </source>
</reference>
<evidence type="ECO:0000256" key="2">
    <source>
        <dbReference type="SAM" id="SignalP"/>
    </source>
</evidence>
<dbReference type="RefSeq" id="WP_260795788.1">
    <property type="nucleotide sequence ID" value="NZ_CP093313.1"/>
</dbReference>
<proteinExistence type="predicted"/>
<keyword evidence="2" id="KW-0732">Signal</keyword>
<dbReference type="EMBL" id="CP093313">
    <property type="protein sequence ID" value="UWZ86144.1"/>
    <property type="molecule type" value="Genomic_DNA"/>
</dbReference>
<dbReference type="Proteomes" id="UP001059380">
    <property type="component" value="Chromosome"/>
</dbReference>
<dbReference type="AlphaFoldDB" id="A0A9J7BU27"/>
<gene>
    <name evidence="3" type="ORF">MOP44_09390</name>
</gene>